<name>A0A4Q0XU99_9BACT</name>
<sequence>MTHRINLKKEVFSMYEKLSSMEEELKKLILDAKIEEGFFHLLKLRASQINKCAYCVRLHTKDALSCGETIERISVIPAWEETEYFSSKERACLALVEEITTISEKQVPKEVYEEAIETLTKDEIVAVEWLAIVINSWNRLAISSRYIVKE</sequence>
<proteinExistence type="predicted"/>
<evidence type="ECO:0000313" key="3">
    <source>
        <dbReference type="Proteomes" id="UP000290191"/>
    </source>
</evidence>
<organism evidence="2 3">
    <name type="scientific">Halarcobacter anaerophilus</name>
    <dbReference type="NCBI Taxonomy" id="877500"/>
    <lineage>
        <taxon>Bacteria</taxon>
        <taxon>Pseudomonadati</taxon>
        <taxon>Campylobacterota</taxon>
        <taxon>Epsilonproteobacteria</taxon>
        <taxon>Campylobacterales</taxon>
        <taxon>Arcobacteraceae</taxon>
        <taxon>Halarcobacter</taxon>
    </lineage>
</organism>
<dbReference type="EMBL" id="PDKO01000021">
    <property type="protein sequence ID" value="RXJ61127.1"/>
    <property type="molecule type" value="Genomic_DNA"/>
</dbReference>
<dbReference type="InterPro" id="IPR003779">
    <property type="entry name" value="CMD-like"/>
</dbReference>
<reference evidence="2 3" key="1">
    <citation type="submission" date="2017-10" db="EMBL/GenBank/DDBJ databases">
        <title>Genomics of the genus Arcobacter.</title>
        <authorList>
            <person name="Perez-Cataluna A."/>
            <person name="Figueras M.J."/>
        </authorList>
    </citation>
    <scope>NUCLEOTIDE SEQUENCE [LARGE SCALE GENOMIC DNA]</scope>
    <source>
        <strain evidence="2 3">DSM 24636</strain>
    </source>
</reference>
<dbReference type="GO" id="GO:0051920">
    <property type="term" value="F:peroxiredoxin activity"/>
    <property type="evidence" value="ECO:0007669"/>
    <property type="project" value="InterPro"/>
</dbReference>
<dbReference type="OrthoDB" id="9801997at2"/>
<dbReference type="AlphaFoldDB" id="A0A4Q0XU99"/>
<dbReference type="PANTHER" id="PTHR34846">
    <property type="entry name" value="4-CARBOXYMUCONOLACTONE DECARBOXYLASE FAMILY PROTEIN (AFU_ORTHOLOGUE AFUA_6G11590)"/>
    <property type="match status" value="1"/>
</dbReference>
<keyword evidence="3" id="KW-1185">Reference proteome</keyword>
<dbReference type="STRING" id="877500.GCA_000935065_00292"/>
<evidence type="ECO:0000313" key="2">
    <source>
        <dbReference type="EMBL" id="RXJ61127.1"/>
    </source>
</evidence>
<dbReference type="Proteomes" id="UP000290191">
    <property type="component" value="Unassembled WGS sequence"/>
</dbReference>
<feature type="domain" description="Carboxymuconolactone decarboxylase-like" evidence="1">
    <location>
        <begin position="30"/>
        <end position="98"/>
    </location>
</feature>
<dbReference type="InterPro" id="IPR004675">
    <property type="entry name" value="AhpD_core"/>
</dbReference>
<dbReference type="NCBIfam" id="TIGR00778">
    <property type="entry name" value="ahpD_dom"/>
    <property type="match status" value="1"/>
</dbReference>
<dbReference type="InterPro" id="IPR029032">
    <property type="entry name" value="AhpD-like"/>
</dbReference>
<comment type="caution">
    <text evidence="2">The sequence shown here is derived from an EMBL/GenBank/DDBJ whole genome shotgun (WGS) entry which is preliminary data.</text>
</comment>
<evidence type="ECO:0000259" key="1">
    <source>
        <dbReference type="Pfam" id="PF02627"/>
    </source>
</evidence>
<accession>A0A4Q0XU99</accession>
<dbReference type="PANTHER" id="PTHR34846:SF10">
    <property type="entry name" value="CYTOPLASMIC PROTEIN"/>
    <property type="match status" value="1"/>
</dbReference>
<keyword evidence="2" id="KW-0560">Oxidoreductase</keyword>
<dbReference type="Gene3D" id="1.20.1290.10">
    <property type="entry name" value="AhpD-like"/>
    <property type="match status" value="1"/>
</dbReference>
<dbReference type="Pfam" id="PF02627">
    <property type="entry name" value="CMD"/>
    <property type="match status" value="1"/>
</dbReference>
<protein>
    <submittedName>
        <fullName evidence="2">Alkylhydroperoxidase</fullName>
    </submittedName>
</protein>
<dbReference type="SUPFAM" id="SSF69118">
    <property type="entry name" value="AhpD-like"/>
    <property type="match status" value="1"/>
</dbReference>
<keyword evidence="2" id="KW-0575">Peroxidase</keyword>
<dbReference type="RefSeq" id="WP_129083060.1">
    <property type="nucleotide sequence ID" value="NZ_CP041070.1"/>
</dbReference>
<gene>
    <name evidence="2" type="ORF">CRV06_14680</name>
</gene>